<dbReference type="InterPro" id="IPR029010">
    <property type="entry name" value="ThuA-like"/>
</dbReference>
<dbReference type="PANTHER" id="PTHR40469:SF2">
    <property type="entry name" value="GALACTOSE-BINDING DOMAIN-LIKE SUPERFAMILY PROTEIN"/>
    <property type="match status" value="1"/>
</dbReference>
<dbReference type="SUPFAM" id="SSF52317">
    <property type="entry name" value="Class I glutamine amidotransferase-like"/>
    <property type="match status" value="1"/>
</dbReference>
<evidence type="ECO:0000313" key="3">
    <source>
        <dbReference type="Proteomes" id="UP000515511"/>
    </source>
</evidence>
<dbReference type="PANTHER" id="PTHR40469">
    <property type="entry name" value="SECRETED GLYCOSYL HYDROLASE"/>
    <property type="match status" value="1"/>
</dbReference>
<dbReference type="Gene3D" id="3.40.50.880">
    <property type="match status" value="1"/>
</dbReference>
<dbReference type="Pfam" id="PF06283">
    <property type="entry name" value="ThuA"/>
    <property type="match status" value="1"/>
</dbReference>
<dbReference type="AlphaFoldDB" id="A0A7G6YAB6"/>
<dbReference type="KEGG" id="lse:F1C12_10010"/>
<dbReference type="EMBL" id="CP043641">
    <property type="protein sequence ID" value="QNE35431.1"/>
    <property type="molecule type" value="Genomic_DNA"/>
</dbReference>
<dbReference type="Proteomes" id="UP000515511">
    <property type="component" value="Chromosome"/>
</dbReference>
<protein>
    <submittedName>
        <fullName evidence="2">ThuA domain-containing protein</fullName>
    </submittedName>
</protein>
<sequence>MNRTALILSGSGRYADPWHPFAATTERLAGILAEEGFIVNVDGNVDERLAHLPENPPDLLVVNIGDPALNYPDDPQPAAEARARAGLLWYVREGLPILAMHTSVTSLRGIPDWPRIIGGIWRRGTSYHPDYGTAAIRIGPAHTEVNDKIQDFSVDDERYTDLDVEPDNTILATHEEGGRDHPIIWQRTYGPKGARVVLDALGHDTASYDSTEHVALLSHAVRWLTT</sequence>
<feature type="domain" description="ThuA-like" evidence="1">
    <location>
        <begin position="23"/>
        <end position="223"/>
    </location>
</feature>
<accession>A0A7G6YAB6</accession>
<name>A0A7G6YAB6_9MICO</name>
<gene>
    <name evidence="2" type="ORF">F1C12_10010</name>
</gene>
<dbReference type="InterPro" id="IPR029062">
    <property type="entry name" value="Class_I_gatase-like"/>
</dbReference>
<organism evidence="2 3">
    <name type="scientific">Leifsonia shinshuensis</name>
    <dbReference type="NCBI Taxonomy" id="150026"/>
    <lineage>
        <taxon>Bacteria</taxon>
        <taxon>Bacillati</taxon>
        <taxon>Actinomycetota</taxon>
        <taxon>Actinomycetes</taxon>
        <taxon>Micrococcales</taxon>
        <taxon>Microbacteriaceae</taxon>
        <taxon>Leifsonia</taxon>
    </lineage>
</organism>
<dbReference type="RefSeq" id="WP_185278591.1">
    <property type="nucleotide sequence ID" value="NZ_CP043641.1"/>
</dbReference>
<evidence type="ECO:0000313" key="2">
    <source>
        <dbReference type="EMBL" id="QNE35431.1"/>
    </source>
</evidence>
<proteinExistence type="predicted"/>
<evidence type="ECO:0000259" key="1">
    <source>
        <dbReference type="Pfam" id="PF06283"/>
    </source>
</evidence>
<reference evidence="3" key="1">
    <citation type="submission" date="2019-09" db="EMBL/GenBank/DDBJ databases">
        <title>Antimicrobial potential of Antarctic Bacteria.</title>
        <authorList>
            <person name="Benaud N."/>
            <person name="Edwards R.J."/>
            <person name="Ferrari B.C."/>
        </authorList>
    </citation>
    <scope>NUCLEOTIDE SEQUENCE [LARGE SCALE GENOMIC DNA]</scope>
    <source>
        <strain evidence="3">INR9</strain>
    </source>
</reference>